<dbReference type="AlphaFoldDB" id="A0A8H4UT52"/>
<name>A0A8H4UT52_9HYPO</name>
<protein>
    <submittedName>
        <fullName evidence="2">Uncharacterized protein</fullName>
    </submittedName>
</protein>
<evidence type="ECO:0000313" key="3">
    <source>
        <dbReference type="Proteomes" id="UP000635477"/>
    </source>
</evidence>
<keyword evidence="3" id="KW-1185">Reference proteome</keyword>
<reference evidence="2" key="2">
    <citation type="submission" date="2020-05" db="EMBL/GenBank/DDBJ databases">
        <authorList>
            <person name="Kim H.-S."/>
            <person name="Proctor R.H."/>
            <person name="Brown D.W."/>
        </authorList>
    </citation>
    <scope>NUCLEOTIDE SEQUENCE</scope>
    <source>
        <strain evidence="2">NRRL 22465</strain>
    </source>
</reference>
<accession>A0A8H4UT52</accession>
<evidence type="ECO:0000256" key="1">
    <source>
        <dbReference type="SAM" id="MobiDB-lite"/>
    </source>
</evidence>
<sequence>MSSLLYLSTLLRTLASEKRNVSTAVNSNSRFASVNPVGRVIAAIGQAAVQEMSRDVHISKSSVTNESENAEAADLIGDLADFARYTPFGLTIGVAEQLYSRDVNLETLSSQTDQLEAADIFGAIADFTRFTPLGAMAADVAAGLPWFARPGLAAPLALLATSNPFSLDHPGSGMLNGILETARGNVIAMLDKSVDLAAVTESWMKQIPDIQTNREQLARCADFQGRALLSCKLALEQARLANNAFVDFNHVVRDQQQRLTREITMLRDRVESVKARASDEMKQAQAPKVLDFFVPPQVRLLVLAKARQIEERMRQMVDELDREIASQAQALQTGILFMDNSKTWVDLCEQTSRRLGSIYNTLTSIRYGIKIDAQVYKELADTQWSQIRREADEVKTLLQPRKGAMDMVSMDLDGVDVDSAADLGANTSLVQVASPTGPLLQQLRAQASNSTVAWENLGKLQRITYTEDIVGYFDMASSRKVTLREVIGSVGQAYIQTAALHYETVEHISTLAILQDTRADNLAKGKISSHVFLKGTFTSISMVRKKAARVKTLMTGASPEISAKLEMIKASIQDIKRAIESANLDMARRDKAYRDKVTGVIVEGCLTGFATGGLVAAAAFAAYSGVAIASIPALLAARGVVFGSAEEKNEEEQAKEEKSNGTNGQTMNEAAEEKEKATKSAAEEVEGITDKEVPAKKNKTSKDVPVQKRVEAAQDTWTALSGIMRSAKDAASATQLGRALFNDLSLVDLALLVELVKTAVIVMERTVEAVENLTKPLEDLLDSVSDVADILDGMDAQCRQYQVPAGGLPVQFGPREAEAVKARWAEVSEACEVWLDIFNRQRISPISYSVI</sequence>
<feature type="region of interest" description="Disordered" evidence="1">
    <location>
        <begin position="645"/>
        <end position="707"/>
    </location>
</feature>
<proteinExistence type="predicted"/>
<feature type="compositionally biased region" description="Basic and acidic residues" evidence="1">
    <location>
        <begin position="645"/>
        <end position="659"/>
    </location>
</feature>
<organism evidence="2 3">
    <name type="scientific">Fusarium zealandicum</name>
    <dbReference type="NCBI Taxonomy" id="1053134"/>
    <lineage>
        <taxon>Eukaryota</taxon>
        <taxon>Fungi</taxon>
        <taxon>Dikarya</taxon>
        <taxon>Ascomycota</taxon>
        <taxon>Pezizomycotina</taxon>
        <taxon>Sordariomycetes</taxon>
        <taxon>Hypocreomycetidae</taxon>
        <taxon>Hypocreales</taxon>
        <taxon>Nectriaceae</taxon>
        <taxon>Fusarium</taxon>
        <taxon>Fusarium staphyleae species complex</taxon>
    </lineage>
</organism>
<dbReference type="Proteomes" id="UP000635477">
    <property type="component" value="Unassembled WGS sequence"/>
</dbReference>
<dbReference type="EMBL" id="JABEYC010000068">
    <property type="protein sequence ID" value="KAF4983330.1"/>
    <property type="molecule type" value="Genomic_DNA"/>
</dbReference>
<dbReference type="OrthoDB" id="4524197at2759"/>
<reference evidence="2" key="1">
    <citation type="journal article" date="2020" name="BMC Genomics">
        <title>Correction to: Identification and distribution of gene clusters required for synthesis of sphingolipid metabolism inhibitors in diverse species of the filamentous fungus Fusarium.</title>
        <authorList>
            <person name="Kim H.S."/>
            <person name="Lohmar J.M."/>
            <person name="Busman M."/>
            <person name="Brown D.W."/>
            <person name="Naumann T.A."/>
            <person name="Divon H.H."/>
            <person name="Lysoe E."/>
            <person name="Uhlig S."/>
            <person name="Proctor R.H."/>
        </authorList>
    </citation>
    <scope>NUCLEOTIDE SEQUENCE</scope>
    <source>
        <strain evidence="2">NRRL 22465</strain>
    </source>
</reference>
<gene>
    <name evidence="2" type="ORF">FZEAL_1237</name>
</gene>
<comment type="caution">
    <text evidence="2">The sequence shown here is derived from an EMBL/GenBank/DDBJ whole genome shotgun (WGS) entry which is preliminary data.</text>
</comment>
<feature type="compositionally biased region" description="Basic and acidic residues" evidence="1">
    <location>
        <begin position="671"/>
        <end position="707"/>
    </location>
</feature>
<evidence type="ECO:0000313" key="2">
    <source>
        <dbReference type="EMBL" id="KAF4983330.1"/>
    </source>
</evidence>